<dbReference type="InterPro" id="IPR036020">
    <property type="entry name" value="WW_dom_sf"/>
</dbReference>
<sequence length="1077" mass="123701">MDEATTTTAATGGGDNDFDAHVAAGSTGDAEQQEQAHPHDMGAIPIVIMEPVADAHDGGTSACVVSEWIQCMNEHGETYFCNVGTGETRWQLPTAINEAQGGDSAPYFYFNSGDSAKFSHATGADVFARYSSDSVESMEAAGASLGHADSAVRRRHHNSIHLVKQVMSGEIKRLDRNVQLQLEEARRRHTELEELRDEEVRLGGEHWIEMYDPTHDCFYYYGTFSGEMRWARPESYVMKAENDSVLRTIVRLQCAFRMKLARKRVFQMKVNRQQLLPVRESDEQAIKGDVIPHDASVSEQHPQEQLASATDAVGVWVEVYDPFHKVLYYYCSTTGESRWDPPLYFISASEDKDMAAAIAIQSLSRSFLARRAVKQRKLTLRKKRHEQAMEETRRIRELRHREFFLRDEDERASMCRREMIEEEMAQIQAGDRFWGIDAHDREVRRQRTEECMMQTAEMFWQRVNLTMKLRSEMHEAKCKEENAKRREAEVMVEAMARDAMQFEEDQQRQLHDNFWGIEGEELREDSARRAMAHEELLSRSFGRELHVYNLHVAWKREAETNAVRTKRDSMIFEKKYQCKYLHWFYHECTTVDDLLEYIWPTKQRFVSPLPKKKPKQTYESGASASPVALSPEQHHNYVLDDLVVQERLANGDLRYGRKSILTIHHYNSAQTLGRKGEFTKQQVPHTKSVFDATMAAHVPLNTSPRHPVPPRIQRSPEEELHLRMGTAMHYRRVKTPDPHLPARFNGIPFEPSEISLTRDILCSEHTKLTQLPSLNLTSAANPLHPCARPHDSSSKKRHLMRFGHYGLNQYAADHGNDDSERLRVQGNGNALQRCDVLQNFDSDELPVLQQLFKLMDYDGSGTVNKHEMQWALHRDDEIIALAHRSSLLRVLLKQQPNRIDELFDTSSQDRCRSLKGSGTQELSWGVFRALCEQLYVEFTDLGLLTKEIPVVNDQHQMVALPPAAVAPMNHVSDENNDDAFKEDEEEHRIRELFALIDRDGNDVLDLDELQQALHTTTQTKVRDLVHASKALQPLLHETLFLSAFRKFEPLDPRGISEEEFVGFCLETAAIAQLNGML</sequence>
<dbReference type="PROSITE" id="PS50020">
    <property type="entry name" value="WW_DOMAIN_2"/>
    <property type="match status" value="2"/>
</dbReference>
<evidence type="ECO:0000313" key="6">
    <source>
        <dbReference type="EnsemblProtists" id="PYU1_T014894"/>
    </source>
</evidence>
<dbReference type="PROSITE" id="PS00018">
    <property type="entry name" value="EF_HAND_1"/>
    <property type="match status" value="2"/>
</dbReference>
<protein>
    <submittedName>
        <fullName evidence="6">Uncharacterized protein</fullName>
    </submittedName>
</protein>
<dbReference type="AlphaFoldDB" id="K3XCE5"/>
<dbReference type="Gene3D" id="1.20.5.190">
    <property type="match status" value="1"/>
</dbReference>
<dbReference type="EnsemblProtists" id="PYU1_T014894">
    <property type="protein sequence ID" value="PYU1_T014894"/>
    <property type="gene ID" value="PYU1_G014863"/>
</dbReference>
<feature type="compositionally biased region" description="Low complexity" evidence="3">
    <location>
        <begin position="1"/>
        <end position="10"/>
    </location>
</feature>
<keyword evidence="7" id="KW-1185">Reference proteome</keyword>
<dbReference type="OMA" id="ERETICC"/>
<reference evidence="6" key="3">
    <citation type="submission" date="2015-02" db="UniProtKB">
        <authorList>
            <consortium name="EnsemblProtists"/>
        </authorList>
    </citation>
    <scope>IDENTIFICATION</scope>
    <source>
        <strain evidence="6">DAOM BR144</strain>
    </source>
</reference>
<evidence type="ECO:0000313" key="7">
    <source>
        <dbReference type="Proteomes" id="UP000019132"/>
    </source>
</evidence>
<dbReference type="PROSITE" id="PS01159">
    <property type="entry name" value="WW_DOMAIN_1"/>
    <property type="match status" value="2"/>
</dbReference>
<dbReference type="InterPro" id="IPR002048">
    <property type="entry name" value="EF_hand_dom"/>
</dbReference>
<dbReference type="InterPro" id="IPR018247">
    <property type="entry name" value="EF_Hand_1_Ca_BS"/>
</dbReference>
<keyword evidence="1" id="KW-0106">Calcium</keyword>
<dbReference type="EMBL" id="ADOS01001567">
    <property type="status" value="NOT_ANNOTATED_CDS"/>
    <property type="molecule type" value="Genomic_DNA"/>
</dbReference>
<feature type="domain" description="EF-hand" evidence="5">
    <location>
        <begin position="984"/>
        <end position="1019"/>
    </location>
</feature>
<dbReference type="InParanoid" id="K3XCE5"/>
<keyword evidence="2" id="KW-0175">Coiled coil</keyword>
<organism evidence="6 7">
    <name type="scientific">Globisporangium ultimum (strain ATCC 200006 / CBS 805.95 / DAOM BR144)</name>
    <name type="common">Pythium ultimum</name>
    <dbReference type="NCBI Taxonomy" id="431595"/>
    <lineage>
        <taxon>Eukaryota</taxon>
        <taxon>Sar</taxon>
        <taxon>Stramenopiles</taxon>
        <taxon>Oomycota</taxon>
        <taxon>Peronosporomycetes</taxon>
        <taxon>Pythiales</taxon>
        <taxon>Pythiaceae</taxon>
        <taxon>Globisporangium</taxon>
    </lineage>
</organism>
<dbReference type="VEuPathDB" id="FungiDB:PYU1_G014863"/>
<dbReference type="InterPro" id="IPR011992">
    <property type="entry name" value="EF-hand-dom_pair"/>
</dbReference>
<dbReference type="CDD" id="cd00201">
    <property type="entry name" value="WW"/>
    <property type="match status" value="2"/>
</dbReference>
<dbReference type="Pfam" id="PF00612">
    <property type="entry name" value="IQ"/>
    <property type="match status" value="2"/>
</dbReference>
<evidence type="ECO:0000259" key="4">
    <source>
        <dbReference type="PROSITE" id="PS50020"/>
    </source>
</evidence>
<dbReference type="SMART" id="SM00456">
    <property type="entry name" value="WW"/>
    <property type="match status" value="3"/>
</dbReference>
<dbReference type="eggNOG" id="ENOG502S1YZ">
    <property type="taxonomic scope" value="Eukaryota"/>
</dbReference>
<dbReference type="SMART" id="SM00054">
    <property type="entry name" value="EFh"/>
    <property type="match status" value="2"/>
</dbReference>
<feature type="coiled-coil region" evidence="2">
    <location>
        <begin position="175"/>
        <end position="202"/>
    </location>
</feature>
<dbReference type="Gene3D" id="1.10.238.10">
    <property type="entry name" value="EF-hand"/>
    <property type="match status" value="1"/>
</dbReference>
<feature type="region of interest" description="Disordered" evidence="3">
    <location>
        <begin position="609"/>
        <end position="629"/>
    </location>
</feature>
<accession>K3XCE5</accession>
<evidence type="ECO:0000259" key="5">
    <source>
        <dbReference type="PROSITE" id="PS50222"/>
    </source>
</evidence>
<reference evidence="7" key="2">
    <citation type="submission" date="2010-04" db="EMBL/GenBank/DDBJ databases">
        <authorList>
            <person name="Buell R."/>
            <person name="Hamilton J."/>
            <person name="Hostetler J."/>
        </authorList>
    </citation>
    <scope>NUCLEOTIDE SEQUENCE [LARGE SCALE GENOMIC DNA]</scope>
    <source>
        <strain evidence="7">DAOM:BR144</strain>
    </source>
</reference>
<dbReference type="GO" id="GO:0005509">
    <property type="term" value="F:calcium ion binding"/>
    <property type="evidence" value="ECO:0007669"/>
    <property type="project" value="InterPro"/>
</dbReference>
<dbReference type="SUPFAM" id="SSF47473">
    <property type="entry name" value="EF-hand"/>
    <property type="match status" value="1"/>
</dbReference>
<dbReference type="PROSITE" id="PS50222">
    <property type="entry name" value="EF_HAND_2"/>
    <property type="match status" value="2"/>
</dbReference>
<feature type="domain" description="EF-hand" evidence="5">
    <location>
        <begin position="843"/>
        <end position="878"/>
    </location>
</feature>
<dbReference type="InterPro" id="IPR000048">
    <property type="entry name" value="IQ_motif_EF-hand-BS"/>
</dbReference>
<proteinExistence type="predicted"/>
<dbReference type="PROSITE" id="PS50096">
    <property type="entry name" value="IQ"/>
    <property type="match status" value="2"/>
</dbReference>
<evidence type="ECO:0000256" key="3">
    <source>
        <dbReference type="SAM" id="MobiDB-lite"/>
    </source>
</evidence>
<dbReference type="InterPro" id="IPR001202">
    <property type="entry name" value="WW_dom"/>
</dbReference>
<dbReference type="Proteomes" id="UP000019132">
    <property type="component" value="Unassembled WGS sequence"/>
</dbReference>
<feature type="region of interest" description="Disordered" evidence="3">
    <location>
        <begin position="1"/>
        <end position="37"/>
    </location>
</feature>
<dbReference type="Pfam" id="PF13405">
    <property type="entry name" value="EF-hand_6"/>
    <property type="match status" value="1"/>
</dbReference>
<feature type="domain" description="WW" evidence="4">
    <location>
        <begin position="68"/>
        <end position="95"/>
    </location>
</feature>
<name>K3XCE5_GLOUD</name>
<evidence type="ECO:0000256" key="2">
    <source>
        <dbReference type="SAM" id="Coils"/>
    </source>
</evidence>
<dbReference type="HOGENOM" id="CLU_286769_0_0_1"/>
<dbReference type="SUPFAM" id="SSF51045">
    <property type="entry name" value="WW domain"/>
    <property type="match status" value="1"/>
</dbReference>
<dbReference type="Gene3D" id="2.20.70.10">
    <property type="match status" value="2"/>
</dbReference>
<evidence type="ECO:0000256" key="1">
    <source>
        <dbReference type="ARBA" id="ARBA00022837"/>
    </source>
</evidence>
<reference evidence="7" key="1">
    <citation type="journal article" date="2010" name="Genome Biol.">
        <title>Genome sequence of the necrotrophic plant pathogen Pythium ultimum reveals original pathogenicity mechanisms and effector repertoire.</title>
        <authorList>
            <person name="Levesque C.A."/>
            <person name="Brouwer H."/>
            <person name="Cano L."/>
            <person name="Hamilton J.P."/>
            <person name="Holt C."/>
            <person name="Huitema E."/>
            <person name="Raffaele S."/>
            <person name="Robideau G.P."/>
            <person name="Thines M."/>
            <person name="Win J."/>
            <person name="Zerillo M.M."/>
            <person name="Beakes G.W."/>
            <person name="Boore J.L."/>
            <person name="Busam D."/>
            <person name="Dumas B."/>
            <person name="Ferriera S."/>
            <person name="Fuerstenberg S.I."/>
            <person name="Gachon C.M."/>
            <person name="Gaulin E."/>
            <person name="Govers F."/>
            <person name="Grenville-Briggs L."/>
            <person name="Horner N."/>
            <person name="Hostetler J."/>
            <person name="Jiang R.H."/>
            <person name="Johnson J."/>
            <person name="Krajaejun T."/>
            <person name="Lin H."/>
            <person name="Meijer H.J."/>
            <person name="Moore B."/>
            <person name="Morris P."/>
            <person name="Phuntmart V."/>
            <person name="Puiu D."/>
            <person name="Shetty J."/>
            <person name="Stajich J.E."/>
            <person name="Tripathy S."/>
            <person name="Wawra S."/>
            <person name="van West P."/>
            <person name="Whitty B.R."/>
            <person name="Coutinho P.M."/>
            <person name="Henrissat B."/>
            <person name="Martin F."/>
            <person name="Thomas P.D."/>
            <person name="Tyler B.M."/>
            <person name="De Vries R.P."/>
            <person name="Kamoun S."/>
            <person name="Yandell M."/>
            <person name="Tisserat N."/>
            <person name="Buell C.R."/>
        </authorList>
    </citation>
    <scope>NUCLEOTIDE SEQUENCE</scope>
    <source>
        <strain evidence="7">DAOM:BR144</strain>
    </source>
</reference>
<feature type="domain" description="WW" evidence="4">
    <location>
        <begin position="316"/>
        <end position="344"/>
    </location>
</feature>